<evidence type="ECO:0000256" key="4">
    <source>
        <dbReference type="ARBA" id="ARBA00022989"/>
    </source>
</evidence>
<feature type="transmembrane region" description="Helical" evidence="7">
    <location>
        <begin position="266"/>
        <end position="292"/>
    </location>
</feature>
<feature type="transmembrane region" description="Helical" evidence="7">
    <location>
        <begin position="304"/>
        <end position="324"/>
    </location>
</feature>
<feature type="transmembrane region" description="Helical" evidence="7">
    <location>
        <begin position="232"/>
        <end position="254"/>
    </location>
</feature>
<dbReference type="InterPro" id="IPR004633">
    <property type="entry name" value="NaPi_cotrn-rel/YqeW-like"/>
</dbReference>
<comment type="subcellular location">
    <subcellularLocation>
        <location evidence="1">Cell membrane</location>
        <topology evidence="1">Multi-pass membrane protein</topology>
    </subcellularLocation>
</comment>
<dbReference type="GO" id="GO:0005886">
    <property type="term" value="C:plasma membrane"/>
    <property type="evidence" value="ECO:0007669"/>
    <property type="project" value="UniProtKB-SubCell"/>
</dbReference>
<keyword evidence="10" id="KW-1185">Reference proteome</keyword>
<keyword evidence="6" id="KW-0175">Coiled coil</keyword>
<organism evidence="9 10">
    <name type="scientific">Ruminococcus callidus ATCC 27760</name>
    <dbReference type="NCBI Taxonomy" id="411473"/>
    <lineage>
        <taxon>Bacteria</taxon>
        <taxon>Bacillati</taxon>
        <taxon>Bacillota</taxon>
        <taxon>Clostridia</taxon>
        <taxon>Eubacteriales</taxon>
        <taxon>Oscillospiraceae</taxon>
        <taxon>Ruminococcus</taxon>
    </lineage>
</organism>
<evidence type="ECO:0000256" key="6">
    <source>
        <dbReference type="SAM" id="Coils"/>
    </source>
</evidence>
<dbReference type="GO" id="GO:0005436">
    <property type="term" value="F:sodium:phosphate symporter activity"/>
    <property type="evidence" value="ECO:0007669"/>
    <property type="project" value="InterPro"/>
</dbReference>
<dbReference type="PANTHER" id="PTHR10010:SF46">
    <property type="entry name" value="SODIUM-DEPENDENT PHOSPHATE TRANSPORT PROTEIN 2B"/>
    <property type="match status" value="1"/>
</dbReference>
<dbReference type="PANTHER" id="PTHR10010">
    <property type="entry name" value="SOLUTE CARRIER FAMILY 34 SODIUM PHOSPHATE , MEMBER 2-RELATED"/>
    <property type="match status" value="1"/>
</dbReference>
<dbReference type="EMBL" id="AWVF01000081">
    <property type="protein sequence ID" value="ERJ96963.1"/>
    <property type="molecule type" value="Genomic_DNA"/>
</dbReference>
<dbReference type="SUPFAM" id="SSF109755">
    <property type="entry name" value="PhoU-like"/>
    <property type="match status" value="1"/>
</dbReference>
<dbReference type="AlphaFoldDB" id="U2MCE0"/>
<gene>
    <name evidence="9" type="ORF">RUMCAL_00661</name>
</gene>
<evidence type="ECO:0000259" key="8">
    <source>
        <dbReference type="Pfam" id="PF01895"/>
    </source>
</evidence>
<feature type="transmembrane region" description="Helical" evidence="7">
    <location>
        <begin position="133"/>
        <end position="150"/>
    </location>
</feature>
<proteinExistence type="predicted"/>
<dbReference type="NCBIfam" id="NF037997">
    <property type="entry name" value="Na_Pi_symport"/>
    <property type="match status" value="1"/>
</dbReference>
<keyword evidence="2" id="KW-1003">Cell membrane</keyword>
<evidence type="ECO:0000256" key="3">
    <source>
        <dbReference type="ARBA" id="ARBA00022692"/>
    </source>
</evidence>
<dbReference type="PATRIC" id="fig|411473.3.peg.520"/>
<evidence type="ECO:0000256" key="7">
    <source>
        <dbReference type="SAM" id="Phobius"/>
    </source>
</evidence>
<feature type="domain" description="PhoU" evidence="8">
    <location>
        <begin position="477"/>
        <end position="558"/>
    </location>
</feature>
<feature type="transmembrane region" description="Helical" evidence="7">
    <location>
        <begin position="17"/>
        <end position="34"/>
    </location>
</feature>
<feature type="coiled-coil region" evidence="6">
    <location>
        <begin position="393"/>
        <end position="420"/>
    </location>
</feature>
<feature type="domain" description="PhoU" evidence="8">
    <location>
        <begin position="372"/>
        <end position="457"/>
    </location>
</feature>
<evidence type="ECO:0000313" key="10">
    <source>
        <dbReference type="Proteomes" id="UP000016662"/>
    </source>
</evidence>
<dbReference type="eggNOG" id="COG1283">
    <property type="taxonomic scope" value="Bacteria"/>
</dbReference>
<feature type="transmembrane region" description="Helical" evidence="7">
    <location>
        <begin position="203"/>
        <end position="226"/>
    </location>
</feature>
<feature type="transmembrane region" description="Helical" evidence="7">
    <location>
        <begin position="162"/>
        <end position="183"/>
    </location>
</feature>
<dbReference type="InterPro" id="IPR003841">
    <property type="entry name" value="Na/Pi_transpt"/>
</dbReference>
<dbReference type="HOGENOM" id="CLU_025623_0_1_9"/>
<dbReference type="Pfam" id="PF02690">
    <property type="entry name" value="Na_Pi_cotrans"/>
    <property type="match status" value="1"/>
</dbReference>
<dbReference type="InterPro" id="IPR026022">
    <property type="entry name" value="PhoU_dom"/>
</dbReference>
<evidence type="ECO:0000256" key="5">
    <source>
        <dbReference type="ARBA" id="ARBA00023136"/>
    </source>
</evidence>
<keyword evidence="5 7" id="KW-0472">Membrane</keyword>
<comment type="caution">
    <text evidence="9">The sequence shown here is derived from an EMBL/GenBank/DDBJ whole genome shotgun (WGS) entry which is preliminary data.</text>
</comment>
<dbReference type="Gene3D" id="1.20.58.220">
    <property type="entry name" value="Phosphate transport system protein phou homolog 2, domain 2"/>
    <property type="match status" value="1"/>
</dbReference>
<feature type="transmembrane region" description="Helical" evidence="7">
    <location>
        <begin position="64"/>
        <end position="87"/>
    </location>
</feature>
<dbReference type="InterPro" id="IPR038078">
    <property type="entry name" value="PhoU-like_sf"/>
</dbReference>
<dbReference type="GO" id="GO:0044341">
    <property type="term" value="P:sodium-dependent phosphate transport"/>
    <property type="evidence" value="ECO:0007669"/>
    <property type="project" value="InterPro"/>
</dbReference>
<dbReference type="NCBIfam" id="TIGR00704">
    <property type="entry name" value="NaPi_cotrn_rel"/>
    <property type="match status" value="1"/>
</dbReference>
<evidence type="ECO:0000313" key="9">
    <source>
        <dbReference type="EMBL" id="ERJ96963.1"/>
    </source>
</evidence>
<feature type="transmembrane region" description="Helical" evidence="7">
    <location>
        <begin position="99"/>
        <end position="121"/>
    </location>
</feature>
<dbReference type="Pfam" id="PF01895">
    <property type="entry name" value="PhoU"/>
    <property type="match status" value="2"/>
</dbReference>
<keyword evidence="3 7" id="KW-0812">Transmembrane</keyword>
<evidence type="ECO:0000256" key="1">
    <source>
        <dbReference type="ARBA" id="ARBA00004651"/>
    </source>
</evidence>
<reference evidence="9 10" key="1">
    <citation type="submission" date="2013-07" db="EMBL/GenBank/DDBJ databases">
        <authorList>
            <person name="Weinstock G."/>
            <person name="Sodergren E."/>
            <person name="Wylie T."/>
            <person name="Fulton L."/>
            <person name="Fulton R."/>
            <person name="Fronick C."/>
            <person name="O'Laughlin M."/>
            <person name="Godfrey J."/>
            <person name="Miner T."/>
            <person name="Herter B."/>
            <person name="Appelbaum E."/>
            <person name="Cordes M."/>
            <person name="Lek S."/>
            <person name="Wollam A."/>
            <person name="Pepin K.H."/>
            <person name="Palsikar V.B."/>
            <person name="Mitreva M."/>
            <person name="Wilson R.K."/>
        </authorList>
    </citation>
    <scope>NUCLEOTIDE SEQUENCE [LARGE SCALE GENOMIC DNA]</scope>
    <source>
        <strain evidence="9 10">ATCC 27760</strain>
    </source>
</reference>
<name>U2MCE0_9FIRM</name>
<sequence length="610" mass="67229">MPLFSRGSNKESKPMDIFSVITLLGGLAFFLYGMNVMSSGLEKLAGGKLEIVLKKMTSNKFKSLLLGMGITIAIQSSSALTVMLVGLVNSGIMELSQTIGVLMGSNVGTTLTAWILSLSGIEGDNPFLKMLKPESFSPIIALIGVIMIMTAKHNRTKDIGKIMVGFSVLMTGMTLMSGAVSPLADSPQFSHILTAFRNPIMGVLVGAVFTGVIQSSAASVGILQALSLTGQVTYGMAIPIIMGQNIGTCVTALLSSIGVNRSAKRVACVHICFNCIGTLVILPIFYGLYWLLDFAFVGSAIDPAGVALVHTIFNIVTTAMLLPFTKLLEKLAYTLVRDSKKEKEAKEKHAMLDERLLATPAVAIEVCHGVTMEMAELSKTTMKLAINMLFQYDKATEEQIEENENRIDKYEDKLNAYLVRISKHSLSSKDSRTVSKMLHCIGNFERIGDHAVNIMESAHELHEKGLHFSGDAAKELRTLCDALLETLNMAYQAFEKDDLAIAHQVEPLEEVIDTLNLELKNRHIKRLQNEECTVELGYIYQDLLTNIERISDHCSNIAGVLIEIDEQQNIHKYLFKLKENDETFQESYHQYLNHYYLELGQPTLDEVVDA</sequence>
<keyword evidence="4 7" id="KW-1133">Transmembrane helix</keyword>
<accession>U2MCE0</accession>
<dbReference type="Proteomes" id="UP000016662">
    <property type="component" value="Unassembled WGS sequence"/>
</dbReference>
<evidence type="ECO:0000256" key="2">
    <source>
        <dbReference type="ARBA" id="ARBA00022475"/>
    </source>
</evidence>
<protein>
    <submittedName>
        <fullName evidence="9">Na/Pi-cotransporter II-like protein</fullName>
    </submittedName>
</protein>